<accession>A0A5B8MJ22</accession>
<dbReference type="SMART" id="SM00534">
    <property type="entry name" value="MUTSac"/>
    <property type="match status" value="1"/>
</dbReference>
<evidence type="ECO:0000256" key="5">
    <source>
        <dbReference type="ARBA" id="ARBA00023125"/>
    </source>
</evidence>
<dbReference type="InterPro" id="IPR017261">
    <property type="entry name" value="DNA_mismatch_repair_MutS/MSH"/>
</dbReference>
<dbReference type="InterPro" id="IPR007695">
    <property type="entry name" value="DNA_mismatch_repair_MutS-lik_N"/>
</dbReference>
<evidence type="ECO:0000259" key="7">
    <source>
        <dbReference type="PROSITE" id="PS00486"/>
    </source>
</evidence>
<dbReference type="Gene3D" id="3.40.1170.10">
    <property type="entry name" value="DNA repair protein MutS, domain I"/>
    <property type="match status" value="1"/>
</dbReference>
<dbReference type="GO" id="GO:0140664">
    <property type="term" value="F:ATP-dependent DNA damage sensor activity"/>
    <property type="evidence" value="ECO:0007669"/>
    <property type="project" value="InterPro"/>
</dbReference>
<feature type="region of interest" description="Disordered" evidence="6">
    <location>
        <begin position="1"/>
        <end position="34"/>
    </location>
</feature>
<keyword evidence="4" id="KW-0067">ATP-binding</keyword>
<evidence type="ECO:0000256" key="4">
    <source>
        <dbReference type="ARBA" id="ARBA00022840"/>
    </source>
</evidence>
<dbReference type="Gene3D" id="3.30.420.110">
    <property type="entry name" value="MutS, connector domain"/>
    <property type="match status" value="1"/>
</dbReference>
<dbReference type="GO" id="GO:0030983">
    <property type="term" value="F:mismatched DNA binding"/>
    <property type="evidence" value="ECO:0007669"/>
    <property type="project" value="InterPro"/>
</dbReference>
<protein>
    <submittedName>
        <fullName evidence="8">DNA mismatch repair protein</fullName>
    </submittedName>
</protein>
<dbReference type="PANTHER" id="PTHR11361">
    <property type="entry name" value="DNA MISMATCH REPAIR PROTEIN MUTS FAMILY MEMBER"/>
    <property type="match status" value="1"/>
</dbReference>
<dbReference type="PROSITE" id="PS00486">
    <property type="entry name" value="DNA_MISMATCH_REPAIR_2"/>
    <property type="match status" value="1"/>
</dbReference>
<comment type="similarity">
    <text evidence="1">Belongs to the DNA mismatch repair MutS family.</text>
</comment>
<name>A0A5B8MJ22_9CHLO</name>
<dbReference type="Pfam" id="PF00488">
    <property type="entry name" value="MutS_V"/>
    <property type="match status" value="1"/>
</dbReference>
<feature type="domain" description="DNA mismatch repair proteins mutS family" evidence="7">
    <location>
        <begin position="931"/>
        <end position="947"/>
    </location>
</feature>
<evidence type="ECO:0000313" key="8">
    <source>
        <dbReference type="EMBL" id="QDZ20417.1"/>
    </source>
</evidence>
<dbReference type="Proteomes" id="UP000316726">
    <property type="component" value="Chromosome 4"/>
</dbReference>
<dbReference type="InterPro" id="IPR027417">
    <property type="entry name" value="P-loop_NTPase"/>
</dbReference>
<proteinExistence type="inferred from homology"/>
<keyword evidence="5" id="KW-0238">DNA-binding</keyword>
<dbReference type="PIRSF" id="PIRSF037677">
    <property type="entry name" value="DNA_mis_repair_Msh6"/>
    <property type="match status" value="1"/>
</dbReference>
<dbReference type="AlphaFoldDB" id="A0A5B8MJ22"/>
<evidence type="ECO:0000313" key="9">
    <source>
        <dbReference type="Proteomes" id="UP000316726"/>
    </source>
</evidence>
<dbReference type="InterPro" id="IPR036678">
    <property type="entry name" value="MutS_con_dom_sf"/>
</dbReference>
<dbReference type="SUPFAM" id="SSF52540">
    <property type="entry name" value="P-loop containing nucleoside triphosphate hydrolases"/>
    <property type="match status" value="1"/>
</dbReference>
<keyword evidence="9" id="KW-1185">Reference proteome</keyword>
<gene>
    <name evidence="8" type="ORF">A3770_04p29350</name>
</gene>
<dbReference type="PANTHER" id="PTHR11361:SF148">
    <property type="entry name" value="DNA MISMATCH REPAIR PROTEIN MSH6"/>
    <property type="match status" value="1"/>
</dbReference>
<dbReference type="Pfam" id="PF01624">
    <property type="entry name" value="MutS_I"/>
    <property type="match status" value="1"/>
</dbReference>
<dbReference type="InterPro" id="IPR036187">
    <property type="entry name" value="DNA_mismatch_repair_MutS_sf"/>
</dbReference>
<dbReference type="SMART" id="SM00533">
    <property type="entry name" value="MUTSd"/>
    <property type="match status" value="1"/>
</dbReference>
<dbReference type="SUPFAM" id="SSF55271">
    <property type="entry name" value="DNA repair protein MutS, domain I"/>
    <property type="match status" value="1"/>
</dbReference>
<evidence type="ECO:0000256" key="1">
    <source>
        <dbReference type="ARBA" id="ARBA00006271"/>
    </source>
</evidence>
<organism evidence="8 9">
    <name type="scientific">Chloropicon primus</name>
    <dbReference type="NCBI Taxonomy" id="1764295"/>
    <lineage>
        <taxon>Eukaryota</taxon>
        <taxon>Viridiplantae</taxon>
        <taxon>Chlorophyta</taxon>
        <taxon>Chloropicophyceae</taxon>
        <taxon>Chloropicales</taxon>
        <taxon>Chloropicaceae</taxon>
        <taxon>Chloropicon</taxon>
    </lineage>
</organism>
<keyword evidence="3" id="KW-0227">DNA damage</keyword>
<dbReference type="EMBL" id="CP031037">
    <property type="protein sequence ID" value="QDZ20417.1"/>
    <property type="molecule type" value="Genomic_DNA"/>
</dbReference>
<feature type="compositionally biased region" description="Basic and acidic residues" evidence="6">
    <location>
        <begin position="15"/>
        <end position="25"/>
    </location>
</feature>
<dbReference type="Gene3D" id="3.40.50.300">
    <property type="entry name" value="P-loop containing nucleotide triphosphate hydrolases"/>
    <property type="match status" value="1"/>
</dbReference>
<dbReference type="InterPro" id="IPR000432">
    <property type="entry name" value="DNA_mismatch_repair_MutS_C"/>
</dbReference>
<keyword evidence="2" id="KW-0547">Nucleotide-binding</keyword>
<evidence type="ECO:0000256" key="6">
    <source>
        <dbReference type="SAM" id="MobiDB-lite"/>
    </source>
</evidence>
<evidence type="ECO:0000256" key="3">
    <source>
        <dbReference type="ARBA" id="ARBA00022763"/>
    </source>
</evidence>
<feature type="compositionally biased region" description="Gly residues" evidence="6">
    <location>
        <begin position="1"/>
        <end position="14"/>
    </location>
</feature>
<dbReference type="InterPro" id="IPR045076">
    <property type="entry name" value="MutS"/>
</dbReference>
<dbReference type="InterPro" id="IPR007696">
    <property type="entry name" value="DNA_mismatch_repair_MutS_core"/>
</dbReference>
<dbReference type="InterPro" id="IPR016151">
    <property type="entry name" value="DNA_mismatch_repair_MutS_N"/>
</dbReference>
<dbReference type="GO" id="GO:0006298">
    <property type="term" value="P:mismatch repair"/>
    <property type="evidence" value="ECO:0007669"/>
    <property type="project" value="InterPro"/>
</dbReference>
<dbReference type="GO" id="GO:0005524">
    <property type="term" value="F:ATP binding"/>
    <property type="evidence" value="ECO:0007669"/>
    <property type="project" value="UniProtKB-KW"/>
</dbReference>
<dbReference type="SUPFAM" id="SSF48334">
    <property type="entry name" value="DNA repair protein MutS, domain III"/>
    <property type="match status" value="1"/>
</dbReference>
<dbReference type="OrthoDB" id="10252754at2759"/>
<feature type="compositionally biased region" description="Low complexity" evidence="6">
    <location>
        <begin position="103"/>
        <end position="121"/>
    </location>
</feature>
<feature type="region of interest" description="Disordered" evidence="6">
    <location>
        <begin position="76"/>
        <end position="141"/>
    </location>
</feature>
<evidence type="ECO:0000256" key="2">
    <source>
        <dbReference type="ARBA" id="ARBA00022741"/>
    </source>
</evidence>
<sequence>MGGFDGLADGGGRAQGREGRGRMGEPEPEGLSAWYKRACDQEASSALEALLGPVGSSQQDWSGYLLGGSIWSDKRGTEPKAAVQVSQDSGASSLDGLTVDLAGGPRRSSSPLGSSGSPPRLAAFDCGRRLSPAGQPGAPVVGDRKRKLTAALDRSDGLGCGPAPSDGQQRYPWIEGSARRDVRGRRPCEPGYDPSTIHIPALDLKRMTHFERQFWTIKSQRMDLVLFVRHGSFYNLFDVDCDIGMSVGLNLSGRRATNMWKCGCTKTSFDHWAARVLGLGLCVGRVEEMACSKGKGKILRRELVEVLTPGTATREAFDRGSSSAPLFCLVEDEVRDAYGVCIMDVLTARVSFGEFVDDAQRTLLKSMMAESSPSEIAFEQGNLKQMSAKILRSRKAWCASRGGGNIAITPLPRDKKNYVHLLCGASDADERRKLSLSISGKLSDTYFGGEAGSSSSVRENSASPLATASLLVCVRYLEDLNIARTLLPSCVFSELPLPGKSGSHYRSDTMFLDDRALRHLELLRGSTGGVAGSLFHYLDKTSSPAGQRLLAKWIAHPLLNVAEIEDRLDTTEFLSKNPVFCEAFQSQIEDTPDFERLLPRCLRILSCYGSEDGAGTGADRIAEPRIGCVVATPDLGVDTTQGQISPVMQLLEGLGALIDASSTLLEHIRCATPKAPGQTPLVSWFAEAAARASQPLGDLLSVLRPENFVRKTDEFAPSPGVCPAYDEADREVQALCASLDKGPEKELEIEEALAARKTALVSFLHGVRGKVLGCRAIWVELVRAAATLDVLIGFGRRINESRSLFSRPKFLSGRPELSITDAWHPLLSCYLTPEEIVHNTIRLGGAGLGSEIMLLTGPNMGGKSTLLRLSAVCAVMSQIGCYVPARDMRHTIFDRVFTRMGAEDRMIEGMSTFLVELQDTSVVLNHATSRSLVLLDELGRGTSTFDGTAIAHAVLQYLVRRVRCCALFATHYQALCQPPLQLGHMQLQFQDEGEGGGGAPSEVAPAFKLARGVAPHGSCGVALAKRAGLPDKILHRAASISRTTLALSDNS</sequence>
<dbReference type="Gene3D" id="1.10.1420.10">
    <property type="match status" value="1"/>
</dbReference>
<reference evidence="8 9" key="1">
    <citation type="submission" date="2018-07" db="EMBL/GenBank/DDBJ databases">
        <title>The complete nuclear genome of the prasinophyte Chloropicon primus (CCMP1205).</title>
        <authorList>
            <person name="Pombert J.-F."/>
            <person name="Otis C."/>
            <person name="Turmel M."/>
            <person name="Lemieux C."/>
        </authorList>
    </citation>
    <scope>NUCLEOTIDE SEQUENCE [LARGE SCALE GENOMIC DNA]</scope>
    <source>
        <strain evidence="8 9">CCMP1205</strain>
    </source>
</reference>
<dbReference type="GO" id="GO:0032301">
    <property type="term" value="C:MutSalpha complex"/>
    <property type="evidence" value="ECO:0007669"/>
    <property type="project" value="TreeGrafter"/>
</dbReference>
<dbReference type="STRING" id="1764295.A0A5B8MJ22"/>
<dbReference type="Pfam" id="PF05192">
    <property type="entry name" value="MutS_III"/>
    <property type="match status" value="1"/>
</dbReference>